<feature type="signal peptide" evidence="2">
    <location>
        <begin position="1"/>
        <end position="19"/>
    </location>
</feature>
<evidence type="ECO:0000256" key="1">
    <source>
        <dbReference type="RuleBase" id="RU000411"/>
    </source>
</evidence>
<keyword evidence="5" id="KW-1185">Reference proteome</keyword>
<evidence type="ECO:0000313" key="5">
    <source>
        <dbReference type="Proteomes" id="UP000286598"/>
    </source>
</evidence>
<keyword evidence="2" id="KW-0732">Signal</keyword>
<dbReference type="Gene3D" id="3.30.497.10">
    <property type="entry name" value="Antithrombin, subunit I, domain 2"/>
    <property type="match status" value="1"/>
</dbReference>
<dbReference type="OrthoDB" id="9764871at2"/>
<gene>
    <name evidence="4" type="ORF">DW060_05185</name>
</gene>
<dbReference type="InterPro" id="IPR042178">
    <property type="entry name" value="Serpin_sf_1"/>
</dbReference>
<dbReference type="SMART" id="SM00093">
    <property type="entry name" value="SERPIN"/>
    <property type="match status" value="1"/>
</dbReference>
<accession>A0A3R6FKZ2</accession>
<dbReference type="InterPro" id="IPR036186">
    <property type="entry name" value="Serpin_sf"/>
</dbReference>
<dbReference type="Proteomes" id="UP000286598">
    <property type="component" value="Unassembled WGS sequence"/>
</dbReference>
<evidence type="ECO:0000313" key="4">
    <source>
        <dbReference type="EMBL" id="RHK51186.1"/>
    </source>
</evidence>
<dbReference type="PROSITE" id="PS00284">
    <property type="entry name" value="SERPIN"/>
    <property type="match status" value="1"/>
</dbReference>
<feature type="domain" description="Serpin" evidence="3">
    <location>
        <begin position="65"/>
        <end position="420"/>
    </location>
</feature>
<evidence type="ECO:0000256" key="2">
    <source>
        <dbReference type="SAM" id="SignalP"/>
    </source>
</evidence>
<name>A0A3R6FKZ2_9BACT</name>
<feature type="chain" id="PRO_5018635219" evidence="2">
    <location>
        <begin position="20"/>
        <end position="420"/>
    </location>
</feature>
<dbReference type="InterPro" id="IPR042185">
    <property type="entry name" value="Serpin_sf_2"/>
</dbReference>
<dbReference type="SUPFAM" id="SSF56574">
    <property type="entry name" value="Serpins"/>
    <property type="match status" value="1"/>
</dbReference>
<dbReference type="PANTHER" id="PTHR11461:SF211">
    <property type="entry name" value="GH10112P-RELATED"/>
    <property type="match status" value="1"/>
</dbReference>
<dbReference type="Gene3D" id="2.30.39.10">
    <property type="entry name" value="Alpha-1-antitrypsin, domain 1"/>
    <property type="match status" value="1"/>
</dbReference>
<dbReference type="InterPro" id="IPR023796">
    <property type="entry name" value="Serpin_dom"/>
</dbReference>
<dbReference type="AlphaFoldDB" id="A0A3R6FKZ2"/>
<comment type="caution">
    <text evidence="4">The sequence shown here is derived from an EMBL/GenBank/DDBJ whole genome shotgun (WGS) entry which is preliminary data.</text>
</comment>
<reference evidence="4 5" key="1">
    <citation type="submission" date="2018-08" db="EMBL/GenBank/DDBJ databases">
        <title>A genome reference for cultivated species of the human gut microbiota.</title>
        <authorList>
            <person name="Zou Y."/>
            <person name="Xue W."/>
            <person name="Luo G."/>
        </authorList>
    </citation>
    <scope>NUCLEOTIDE SEQUENCE [LARGE SCALE GENOMIC DNA]</scope>
    <source>
        <strain evidence="4 5">AF42-9</strain>
    </source>
</reference>
<evidence type="ECO:0000259" key="3">
    <source>
        <dbReference type="SMART" id="SM00093"/>
    </source>
</evidence>
<dbReference type="PROSITE" id="PS51257">
    <property type="entry name" value="PROKAR_LIPOPROTEIN"/>
    <property type="match status" value="1"/>
</dbReference>
<organism evidence="4 5">
    <name type="scientific">Leyella stercorea</name>
    <dbReference type="NCBI Taxonomy" id="363265"/>
    <lineage>
        <taxon>Bacteria</taxon>
        <taxon>Pseudomonadati</taxon>
        <taxon>Bacteroidota</taxon>
        <taxon>Bacteroidia</taxon>
        <taxon>Bacteroidales</taxon>
        <taxon>Prevotellaceae</taxon>
        <taxon>Leyella</taxon>
    </lineage>
</organism>
<dbReference type="Pfam" id="PF00079">
    <property type="entry name" value="Serpin"/>
    <property type="match status" value="1"/>
</dbReference>
<dbReference type="CDD" id="cd19588">
    <property type="entry name" value="serpin_miropin-like"/>
    <property type="match status" value="1"/>
</dbReference>
<dbReference type="GO" id="GO:0005615">
    <property type="term" value="C:extracellular space"/>
    <property type="evidence" value="ECO:0007669"/>
    <property type="project" value="InterPro"/>
</dbReference>
<dbReference type="EMBL" id="QRNO01000019">
    <property type="protein sequence ID" value="RHK51186.1"/>
    <property type="molecule type" value="Genomic_DNA"/>
</dbReference>
<protein>
    <submittedName>
        <fullName evidence="4">Serpin family protein</fullName>
    </submittedName>
</protein>
<comment type="similarity">
    <text evidence="1">Belongs to the serpin family.</text>
</comment>
<proteinExistence type="inferred from homology"/>
<dbReference type="InterPro" id="IPR000215">
    <property type="entry name" value="Serpin_fam"/>
</dbReference>
<sequence>MNKKIKTAALAGLSALALASCSSTNKIAKEDNATKPNSYMDTDAKYLILSNDQRATINKGNEFAVNLFKTQIDMQSKVISPLSVSYLMGMLANGADGDTQKEILASLGVGDVTLQTLNESYRALLNSTATADKQTTINIANYIAADKHFQLKSDFRNTVGKMYDAGVESLDFSSSKAVDKINQWCSKQTNGMIPKIVDRLSASDVAVLMNAIYFEGTWETPFEKELTKEENFRGYTRDIKRVQMMHQEDNFSYLNNNTFEAVTLPYGNRTYNMTVLLPKEGVSIEEMMKQLDAQKIGSLYRDMEKCVVDLKLPKFTTSTEVVLNDAISKLGAPSIFTGAANFKNMSDASIFISKMLQKAKIEVSEEGTKAAAITAGMVAMTALNPDEPRHVKFHANRPFVYIITERQTGAIFFIGQYLGE</sequence>
<dbReference type="GO" id="GO:0004867">
    <property type="term" value="F:serine-type endopeptidase inhibitor activity"/>
    <property type="evidence" value="ECO:0007669"/>
    <property type="project" value="InterPro"/>
</dbReference>
<dbReference type="InterPro" id="IPR023795">
    <property type="entry name" value="Serpin_CS"/>
</dbReference>
<dbReference type="PANTHER" id="PTHR11461">
    <property type="entry name" value="SERINE PROTEASE INHIBITOR, SERPIN"/>
    <property type="match status" value="1"/>
</dbReference>